<evidence type="ECO:0000256" key="3">
    <source>
        <dbReference type="ARBA" id="ARBA00022692"/>
    </source>
</evidence>
<comment type="subcellular location">
    <subcellularLocation>
        <location evidence="1">Membrane</location>
    </subcellularLocation>
</comment>
<dbReference type="InterPro" id="IPR007749">
    <property type="entry name" value="DUF677"/>
</dbReference>
<evidence type="ECO:0000256" key="4">
    <source>
        <dbReference type="ARBA" id="ARBA00022989"/>
    </source>
</evidence>
<evidence type="ECO:0000256" key="6">
    <source>
        <dbReference type="SAM" id="Coils"/>
    </source>
</evidence>
<dbReference type="AlphaFoldDB" id="A0A199W3J2"/>
<feature type="transmembrane region" description="Helical" evidence="7">
    <location>
        <begin position="250"/>
        <end position="269"/>
    </location>
</feature>
<comment type="caution">
    <text evidence="8">The sequence shown here is derived from an EMBL/GenBank/DDBJ whole genome shotgun (WGS) entry which is preliminary data.</text>
</comment>
<keyword evidence="5 7" id="KW-0472">Membrane</keyword>
<dbReference type="Pfam" id="PF05055">
    <property type="entry name" value="DUF677"/>
    <property type="match status" value="1"/>
</dbReference>
<evidence type="ECO:0000256" key="7">
    <source>
        <dbReference type="SAM" id="Phobius"/>
    </source>
</evidence>
<protein>
    <submittedName>
        <fullName evidence="8">UPF0496 protein 1</fullName>
    </submittedName>
</protein>
<evidence type="ECO:0000313" key="9">
    <source>
        <dbReference type="Proteomes" id="UP000092600"/>
    </source>
</evidence>
<organism evidence="8 9">
    <name type="scientific">Ananas comosus</name>
    <name type="common">Pineapple</name>
    <name type="synonym">Ananas ananas</name>
    <dbReference type="NCBI Taxonomy" id="4615"/>
    <lineage>
        <taxon>Eukaryota</taxon>
        <taxon>Viridiplantae</taxon>
        <taxon>Streptophyta</taxon>
        <taxon>Embryophyta</taxon>
        <taxon>Tracheophyta</taxon>
        <taxon>Spermatophyta</taxon>
        <taxon>Magnoliopsida</taxon>
        <taxon>Liliopsida</taxon>
        <taxon>Poales</taxon>
        <taxon>Bromeliaceae</taxon>
        <taxon>Bromelioideae</taxon>
        <taxon>Ananas</taxon>
    </lineage>
</organism>
<sequence>MGAQVSKRPGGGAPELPVGAAELSSYTAACRADPDLRSFDAALRERTSHAISSLAAGVELRSLSFDSLRAVTGCLLDMNQEVVRVVLQCKKDIWNNPDLFGLVEEYFDSSLRTLDFCAALEKCLNRARDSQLIVHVALRRFNEEAEQEVMESAAEGDRNNKNKYMGTLEELRQFKEAGDPFTEEFFHVFRSVYAQQLNMLDKLHQRRKKLDKQLRSIGSWRKVSSIIFGAAFAAVLICSVVAAAVAAPPVIVALAAAAAVPAGSVGQWIDSLLRNYQNAVKGQREVISSMQVGGYIVIKDLDGIRVLVDRLEVQIDSLLGIADFAQRDEEAVKLAVEEIKKKLEVFMKSIEELGEQADQCSRDIRRARTVVLQRIIKYPN</sequence>
<evidence type="ECO:0000256" key="2">
    <source>
        <dbReference type="ARBA" id="ARBA00009074"/>
    </source>
</evidence>
<feature type="transmembrane region" description="Helical" evidence="7">
    <location>
        <begin position="223"/>
        <end position="244"/>
    </location>
</feature>
<evidence type="ECO:0000256" key="1">
    <source>
        <dbReference type="ARBA" id="ARBA00004370"/>
    </source>
</evidence>
<dbReference type="Proteomes" id="UP000092600">
    <property type="component" value="Unassembled WGS sequence"/>
</dbReference>
<evidence type="ECO:0000313" key="8">
    <source>
        <dbReference type="EMBL" id="OAY83879.1"/>
    </source>
</evidence>
<dbReference type="PANTHER" id="PTHR31113:SF3">
    <property type="entry name" value="UPF0496 PROTEIN 1"/>
    <property type="match status" value="1"/>
</dbReference>
<keyword evidence="3 7" id="KW-0812">Transmembrane</keyword>
<proteinExistence type="inferred from homology"/>
<dbReference type="EMBL" id="LSRQ01000299">
    <property type="protein sequence ID" value="OAY83879.1"/>
    <property type="molecule type" value="Genomic_DNA"/>
</dbReference>
<comment type="similarity">
    <text evidence="2">Belongs to the UPF0496 family.</text>
</comment>
<accession>A0A199W3J2</accession>
<evidence type="ECO:0000256" key="5">
    <source>
        <dbReference type="ARBA" id="ARBA00023136"/>
    </source>
</evidence>
<dbReference type="PANTHER" id="PTHR31113">
    <property type="entry name" value="UPF0496 PROTEIN 3-RELATED"/>
    <property type="match status" value="1"/>
</dbReference>
<dbReference type="GO" id="GO:0016020">
    <property type="term" value="C:membrane"/>
    <property type="evidence" value="ECO:0007669"/>
    <property type="project" value="UniProtKB-SubCell"/>
</dbReference>
<keyword evidence="4 7" id="KW-1133">Transmembrane helix</keyword>
<dbReference type="STRING" id="4615.A0A199W3J2"/>
<gene>
    <name evidence="8" type="ORF">ACMD2_12726</name>
</gene>
<reference evidence="8 9" key="1">
    <citation type="journal article" date="2016" name="DNA Res.">
        <title>The draft genome of MD-2 pineapple using hybrid error correction of long reads.</title>
        <authorList>
            <person name="Redwan R.M."/>
            <person name="Saidin A."/>
            <person name="Kumar S.V."/>
        </authorList>
    </citation>
    <scope>NUCLEOTIDE SEQUENCE [LARGE SCALE GENOMIC DNA]</scope>
    <source>
        <strain evidence="9">cv. MD2</strain>
        <tissue evidence="8">Leaf</tissue>
    </source>
</reference>
<feature type="coiled-coil region" evidence="6">
    <location>
        <begin position="336"/>
        <end position="370"/>
    </location>
</feature>
<name>A0A199W3J2_ANACO</name>
<keyword evidence="6" id="KW-0175">Coiled coil</keyword>